<accession>A0ABT3CEQ5</accession>
<keyword evidence="2" id="KW-0560">Oxidoreductase</keyword>
<dbReference type="PANTHER" id="PTHR46865:SF2">
    <property type="entry name" value="MONOOXYGENASE"/>
    <property type="match status" value="1"/>
</dbReference>
<organism evidence="2 3">
    <name type="scientific">Mycolicibacterium komossense</name>
    <dbReference type="NCBI Taxonomy" id="1779"/>
    <lineage>
        <taxon>Bacteria</taxon>
        <taxon>Bacillati</taxon>
        <taxon>Actinomycetota</taxon>
        <taxon>Actinomycetes</taxon>
        <taxon>Mycobacteriales</taxon>
        <taxon>Mycobacteriaceae</taxon>
        <taxon>Mycolicibacterium</taxon>
    </lineage>
</organism>
<sequence length="410" mass="44720">MTNRSALISGASIAGPVLAFWLAEAGWDVTVIERAEQLRTSGYPIDIRGTAIEVVRRMGLHDEIAAAHYRHVPVELLASSGRRLTTLEFGDLLSDTESGDVELTRGELGGILYRASADRVTYLFGDSISALTQTDSGVDVTFRHHQPQSFDVVVGADGIHSNVRALAMGEEGQFVRHLGPYAAIWDLPADRFTPGAGYMYSHPGRTVLVERPTDGGPARAFLAFVHESPGSVNVRDIDEIVSSARAAFAEDRWRTGEIIDTLALADDVYFDTVSQVRMDRWSCGRIALVGDAAYAPAFLSGQGTSIAVAGAYVLASELARRDDPQQAFAAYEDRLRSYVTKNQDLALRTDSTVISRTRGQLWRRNLRLCAVPWLQRLGLTSLVRPNLQSAATDLSLAGHDLLRRDQHAGG</sequence>
<dbReference type="GO" id="GO:0004497">
    <property type="term" value="F:monooxygenase activity"/>
    <property type="evidence" value="ECO:0007669"/>
    <property type="project" value="UniProtKB-KW"/>
</dbReference>
<protein>
    <submittedName>
        <fullName evidence="2">FAD-dependent monooxygenase</fullName>
    </submittedName>
</protein>
<evidence type="ECO:0000313" key="3">
    <source>
        <dbReference type="Proteomes" id="UP001526201"/>
    </source>
</evidence>
<keyword evidence="2" id="KW-0503">Monooxygenase</keyword>
<dbReference type="PRINTS" id="PR00420">
    <property type="entry name" value="RNGMNOXGNASE"/>
</dbReference>
<dbReference type="PANTHER" id="PTHR46865">
    <property type="entry name" value="OXIDOREDUCTASE-RELATED"/>
    <property type="match status" value="1"/>
</dbReference>
<dbReference type="Proteomes" id="UP001526201">
    <property type="component" value="Unassembled WGS sequence"/>
</dbReference>
<dbReference type="Gene3D" id="3.30.9.10">
    <property type="entry name" value="D-Amino Acid Oxidase, subunit A, domain 2"/>
    <property type="match status" value="1"/>
</dbReference>
<dbReference type="EMBL" id="JACKTY010000031">
    <property type="protein sequence ID" value="MCV7227972.1"/>
    <property type="molecule type" value="Genomic_DNA"/>
</dbReference>
<dbReference type="RefSeq" id="WP_264069023.1">
    <property type="nucleotide sequence ID" value="NZ_JACKTY010000031.1"/>
</dbReference>
<dbReference type="InterPro" id="IPR002938">
    <property type="entry name" value="FAD-bd"/>
</dbReference>
<keyword evidence="3" id="KW-1185">Reference proteome</keyword>
<name>A0ABT3CEQ5_9MYCO</name>
<evidence type="ECO:0000313" key="2">
    <source>
        <dbReference type="EMBL" id="MCV7227972.1"/>
    </source>
</evidence>
<reference evidence="2 3" key="1">
    <citation type="journal article" date="2022" name="BMC Genomics">
        <title>Comparative genome analysis of mycobacteria focusing on tRNA and non-coding RNA.</title>
        <authorList>
            <person name="Behra P.R.K."/>
            <person name="Pettersson B.M.F."/>
            <person name="Ramesh M."/>
            <person name="Das S."/>
            <person name="Dasgupta S."/>
            <person name="Kirsebom L.A."/>
        </authorList>
    </citation>
    <scope>NUCLEOTIDE SEQUENCE [LARGE SCALE GENOMIC DNA]</scope>
    <source>
        <strain evidence="2 3">DSM 44078</strain>
    </source>
</reference>
<dbReference type="Pfam" id="PF01494">
    <property type="entry name" value="FAD_binding_3"/>
    <property type="match status" value="1"/>
</dbReference>
<dbReference type="InterPro" id="IPR051704">
    <property type="entry name" value="FAD_aromatic-hydroxylase"/>
</dbReference>
<feature type="domain" description="FAD-binding" evidence="1">
    <location>
        <begin position="6"/>
        <end position="321"/>
    </location>
</feature>
<comment type="caution">
    <text evidence="2">The sequence shown here is derived from an EMBL/GenBank/DDBJ whole genome shotgun (WGS) entry which is preliminary data.</text>
</comment>
<dbReference type="Gene3D" id="3.50.50.60">
    <property type="entry name" value="FAD/NAD(P)-binding domain"/>
    <property type="match status" value="1"/>
</dbReference>
<proteinExistence type="predicted"/>
<dbReference type="InterPro" id="IPR036188">
    <property type="entry name" value="FAD/NAD-bd_sf"/>
</dbReference>
<evidence type="ECO:0000259" key="1">
    <source>
        <dbReference type="Pfam" id="PF01494"/>
    </source>
</evidence>
<gene>
    <name evidence="2" type="ORF">H7J73_18320</name>
</gene>
<dbReference type="SUPFAM" id="SSF51905">
    <property type="entry name" value="FAD/NAD(P)-binding domain"/>
    <property type="match status" value="1"/>
</dbReference>